<feature type="compositionally biased region" description="Polar residues" evidence="1">
    <location>
        <begin position="358"/>
        <end position="374"/>
    </location>
</feature>
<proteinExistence type="predicted"/>
<organism evidence="2">
    <name type="scientific">Tanacetum cinerariifolium</name>
    <name type="common">Dalmatian daisy</name>
    <name type="synonym">Chrysanthemum cinerariifolium</name>
    <dbReference type="NCBI Taxonomy" id="118510"/>
    <lineage>
        <taxon>Eukaryota</taxon>
        <taxon>Viridiplantae</taxon>
        <taxon>Streptophyta</taxon>
        <taxon>Embryophyta</taxon>
        <taxon>Tracheophyta</taxon>
        <taxon>Spermatophyta</taxon>
        <taxon>Magnoliopsida</taxon>
        <taxon>eudicotyledons</taxon>
        <taxon>Gunneridae</taxon>
        <taxon>Pentapetalae</taxon>
        <taxon>asterids</taxon>
        <taxon>campanulids</taxon>
        <taxon>Asterales</taxon>
        <taxon>Asteraceae</taxon>
        <taxon>Asteroideae</taxon>
        <taxon>Anthemideae</taxon>
        <taxon>Anthemidinae</taxon>
        <taxon>Tanacetum</taxon>
    </lineage>
</organism>
<gene>
    <name evidence="2" type="ORF">Tci_011423</name>
</gene>
<evidence type="ECO:0000256" key="1">
    <source>
        <dbReference type="SAM" id="MobiDB-lite"/>
    </source>
</evidence>
<sequence>ILPFLLLCDCDITIPSEEAKDEECSDPIVQTPSQVENSDDERNNDDSHGMNVEGDEGPDAEDDDEELYEDVNMNMKGRDIQMTYVHTTQVLEDTHVILTPVNPDVMTTLEPLLLTATTLPSLSILQVQQAPAPSPTTDPSTFLQDLLNFGSLFGFNHHLKTLEANFSEFMQTNQFVEAVSSIPGIVDRYIDSRMNEVVKVAVQLQSDRLRDEAQAENEDFLNKMDENIQKIIKEKVKEQVKVEVFKILPKIKKTVNEQLEAEMESNKSIHRSDEQRNLYKALVDAYECNKIILDTYEGMVTLKRRRDDEDKDKEPFAGSDRGSKRKRAGKEPESTSAPKEKASKTSGKSTEGSKSHQKTASESTPVEKPMQTTQDLEEPSHQEFETGAADDQPIAEASQHPDSFLMNRLKVDTLTPELLDGPTYELMKGSCKSLVELEFFLEEPLPLIPNSRGHRVIPFDHFINNDLEYVRSGASSRKYTTSVTKKKAADYGHIKWIEDLFYGFTANRESARDVYSKRRIIAVTKLQIVDRHNYKHLDWIIVCRDDDKLYKFKEVDLKRLRIQDIKDMLLLLVQGKLTNLTIEERFAFNVSLRMFMIVIQRRAKDLQLSVESYQKKLNLTKLDTYKSDLKRNIGTLNDVQTALDDCLKGIQMKYLP</sequence>
<feature type="compositionally biased region" description="Basic and acidic residues" evidence="1">
    <location>
        <begin position="329"/>
        <end position="343"/>
    </location>
</feature>
<name>A0A6L2JUC6_TANCI</name>
<dbReference type="AlphaFoldDB" id="A0A6L2JUC6"/>
<feature type="region of interest" description="Disordered" evidence="1">
    <location>
        <begin position="306"/>
        <end position="393"/>
    </location>
</feature>
<protein>
    <submittedName>
        <fullName evidence="2">Uncharacterized protein</fullName>
    </submittedName>
</protein>
<feature type="non-terminal residue" evidence="2">
    <location>
        <position position="1"/>
    </location>
</feature>
<dbReference type="EMBL" id="BKCJ010001175">
    <property type="protein sequence ID" value="GEU39445.1"/>
    <property type="molecule type" value="Genomic_DNA"/>
</dbReference>
<feature type="compositionally biased region" description="Acidic residues" evidence="1">
    <location>
        <begin position="53"/>
        <end position="64"/>
    </location>
</feature>
<reference evidence="2" key="1">
    <citation type="journal article" date="2019" name="Sci. Rep.">
        <title>Draft genome of Tanacetum cinerariifolium, the natural source of mosquito coil.</title>
        <authorList>
            <person name="Yamashiro T."/>
            <person name="Shiraishi A."/>
            <person name="Satake H."/>
            <person name="Nakayama K."/>
        </authorList>
    </citation>
    <scope>NUCLEOTIDE SEQUENCE</scope>
</reference>
<evidence type="ECO:0000313" key="2">
    <source>
        <dbReference type="EMBL" id="GEU39445.1"/>
    </source>
</evidence>
<accession>A0A6L2JUC6</accession>
<feature type="region of interest" description="Disordered" evidence="1">
    <location>
        <begin position="18"/>
        <end position="64"/>
    </location>
</feature>
<comment type="caution">
    <text evidence="2">The sequence shown here is derived from an EMBL/GenBank/DDBJ whole genome shotgun (WGS) entry which is preliminary data.</text>
</comment>
<feature type="compositionally biased region" description="Basic and acidic residues" evidence="1">
    <location>
        <begin position="306"/>
        <end position="315"/>
    </location>
</feature>